<dbReference type="AlphaFoldDB" id="A0A1X6YSM0"/>
<proteinExistence type="predicted"/>
<evidence type="ECO:0008006" key="3">
    <source>
        <dbReference type="Google" id="ProtNLM"/>
    </source>
</evidence>
<protein>
    <recommendedName>
        <fullName evidence="3">Integrase</fullName>
    </recommendedName>
</protein>
<accession>A0A1X6YSM0</accession>
<evidence type="ECO:0000313" key="1">
    <source>
        <dbReference type="EMBL" id="SLN29580.1"/>
    </source>
</evidence>
<organism evidence="1 2">
    <name type="scientific">Pseudooceanicola marinus</name>
    <dbReference type="NCBI Taxonomy" id="396013"/>
    <lineage>
        <taxon>Bacteria</taxon>
        <taxon>Pseudomonadati</taxon>
        <taxon>Pseudomonadota</taxon>
        <taxon>Alphaproteobacteria</taxon>
        <taxon>Rhodobacterales</taxon>
        <taxon>Paracoccaceae</taxon>
        <taxon>Pseudooceanicola</taxon>
    </lineage>
</organism>
<keyword evidence="2" id="KW-1185">Reference proteome</keyword>
<name>A0A1X6YSM0_9RHOB</name>
<evidence type="ECO:0000313" key="2">
    <source>
        <dbReference type="Proteomes" id="UP000193963"/>
    </source>
</evidence>
<gene>
    <name evidence="1" type="ORF">PSM7751_01216</name>
</gene>
<sequence length="79" mass="9164">MGSISIRKRKNGSSSYLARVRVMRDGTSYHDTKTFDRRPAATAWIKKREKERAKPAALEEWNVFAPRCPKRLSATQRKL</sequence>
<dbReference type="Proteomes" id="UP000193963">
    <property type="component" value="Unassembled WGS sequence"/>
</dbReference>
<dbReference type="EMBL" id="FWFN01000002">
    <property type="protein sequence ID" value="SLN29580.1"/>
    <property type="molecule type" value="Genomic_DNA"/>
</dbReference>
<reference evidence="1 2" key="1">
    <citation type="submission" date="2017-03" db="EMBL/GenBank/DDBJ databases">
        <authorList>
            <person name="Afonso C.L."/>
            <person name="Miller P.J."/>
            <person name="Scott M.A."/>
            <person name="Spackman E."/>
            <person name="Goraichik I."/>
            <person name="Dimitrov K.M."/>
            <person name="Suarez D.L."/>
            <person name="Swayne D.E."/>
        </authorList>
    </citation>
    <scope>NUCLEOTIDE SEQUENCE [LARGE SCALE GENOMIC DNA]</scope>
    <source>
        <strain evidence="1 2">CECT 7751</strain>
    </source>
</reference>